<protein>
    <submittedName>
        <fullName evidence="2">AbrB/MazE/SpoVT family DNA-binding domain-containing protein</fullName>
    </submittedName>
</protein>
<dbReference type="SUPFAM" id="SSF89447">
    <property type="entry name" value="AbrB/MazE/MraZ-like"/>
    <property type="match status" value="1"/>
</dbReference>
<name>A0A7C1CEF7_9CREN</name>
<evidence type="ECO:0000313" key="2">
    <source>
        <dbReference type="EMBL" id="HDP15700.1"/>
    </source>
</evidence>
<dbReference type="Pfam" id="PF04014">
    <property type="entry name" value="MazE_antitoxin"/>
    <property type="match status" value="1"/>
</dbReference>
<dbReference type="GO" id="GO:0003677">
    <property type="term" value="F:DNA binding"/>
    <property type="evidence" value="ECO:0007669"/>
    <property type="project" value="UniProtKB-KW"/>
</dbReference>
<evidence type="ECO:0000259" key="1">
    <source>
        <dbReference type="SMART" id="SM00966"/>
    </source>
</evidence>
<keyword evidence="2" id="KW-0238">DNA-binding</keyword>
<dbReference type="EMBL" id="DSAY01000143">
    <property type="protein sequence ID" value="HDP15700.1"/>
    <property type="molecule type" value="Genomic_DNA"/>
</dbReference>
<dbReference type="SMART" id="SM00966">
    <property type="entry name" value="SpoVT_AbrB"/>
    <property type="match status" value="1"/>
</dbReference>
<accession>A0A7C1CEF7</accession>
<dbReference type="Gene3D" id="2.10.260.10">
    <property type="match status" value="1"/>
</dbReference>
<feature type="domain" description="SpoVT-AbrB" evidence="1">
    <location>
        <begin position="18"/>
        <end position="63"/>
    </location>
</feature>
<comment type="caution">
    <text evidence="2">The sequence shown here is derived from an EMBL/GenBank/DDBJ whole genome shotgun (WGS) entry which is preliminary data.</text>
</comment>
<sequence length="100" mass="11463">MRAFRGYTWLFLVVQAVVRVGRKYAVYLPRRVVEELKLREGEKLVLTLEGESIVLRRPTGFFEEARQPPKKLRMAPEEFEKTSVEAQEELLGPSDAQGAA</sequence>
<organism evidence="2">
    <name type="scientific">Thermofilum adornatum</name>
    <dbReference type="NCBI Taxonomy" id="1365176"/>
    <lineage>
        <taxon>Archaea</taxon>
        <taxon>Thermoproteota</taxon>
        <taxon>Thermoprotei</taxon>
        <taxon>Thermofilales</taxon>
        <taxon>Thermofilaceae</taxon>
        <taxon>Thermofilum</taxon>
    </lineage>
</organism>
<dbReference type="AlphaFoldDB" id="A0A7C1CEF7"/>
<gene>
    <name evidence="2" type="ORF">ENN26_08040</name>
</gene>
<reference evidence="2" key="1">
    <citation type="journal article" date="2020" name="mSystems">
        <title>Genome- and Community-Level Interaction Insights into Carbon Utilization and Element Cycling Functions of Hydrothermarchaeota in Hydrothermal Sediment.</title>
        <authorList>
            <person name="Zhou Z."/>
            <person name="Liu Y."/>
            <person name="Xu W."/>
            <person name="Pan J."/>
            <person name="Luo Z.H."/>
            <person name="Li M."/>
        </authorList>
    </citation>
    <scope>NUCLEOTIDE SEQUENCE [LARGE SCALE GENOMIC DNA]</scope>
    <source>
        <strain evidence="2">SpSt-116</strain>
    </source>
</reference>
<dbReference type="InterPro" id="IPR037914">
    <property type="entry name" value="SpoVT-AbrB_sf"/>
</dbReference>
<dbReference type="InterPro" id="IPR007159">
    <property type="entry name" value="SpoVT-AbrB_dom"/>
</dbReference>
<dbReference type="NCBIfam" id="TIGR01439">
    <property type="entry name" value="lp_hng_hel_AbrB"/>
    <property type="match status" value="1"/>
</dbReference>
<proteinExistence type="predicted"/>